<accession>A0ABD2LAX3</accession>
<keyword evidence="3" id="KW-1185">Reference proteome</keyword>
<evidence type="ECO:0000313" key="2">
    <source>
        <dbReference type="EMBL" id="KAL3111850.1"/>
    </source>
</evidence>
<organism evidence="2 3">
    <name type="scientific">Heterodera trifolii</name>
    <dbReference type="NCBI Taxonomy" id="157864"/>
    <lineage>
        <taxon>Eukaryota</taxon>
        <taxon>Metazoa</taxon>
        <taxon>Ecdysozoa</taxon>
        <taxon>Nematoda</taxon>
        <taxon>Chromadorea</taxon>
        <taxon>Rhabditida</taxon>
        <taxon>Tylenchina</taxon>
        <taxon>Tylenchomorpha</taxon>
        <taxon>Tylenchoidea</taxon>
        <taxon>Heteroderidae</taxon>
        <taxon>Heteroderinae</taxon>
        <taxon>Heterodera</taxon>
    </lineage>
</organism>
<feature type="compositionally biased region" description="Basic residues" evidence="1">
    <location>
        <begin position="145"/>
        <end position="154"/>
    </location>
</feature>
<gene>
    <name evidence="2" type="ORF">niasHT_011137</name>
</gene>
<evidence type="ECO:0000256" key="1">
    <source>
        <dbReference type="SAM" id="MobiDB-lite"/>
    </source>
</evidence>
<reference evidence="2 3" key="1">
    <citation type="submission" date="2024-10" db="EMBL/GenBank/DDBJ databases">
        <authorList>
            <person name="Kim D."/>
        </authorList>
    </citation>
    <scope>NUCLEOTIDE SEQUENCE [LARGE SCALE GENOMIC DNA]</scope>
    <source>
        <strain evidence="2">BH-2024</strain>
    </source>
</reference>
<name>A0ABD2LAX3_9BILA</name>
<sequence>MGESGGGALPRLTFCRRRRFAGIRRQRRGATDRPTDENSATQRMEIPDFRLDDLGGGGAAAQQTTHNSNNHFMGEAQHDDTTDNGRTDGFLSLCSAAASRFISLSPGCPLPPPPLAHSSAAAASRSRLLPVLFPSFAPDFTASQSRRRAAHKAKNTKEKKEEAEEEEAMKCLARKMGGWESFLEEKKAAAHLPTDEKH</sequence>
<protein>
    <submittedName>
        <fullName evidence="2">Uncharacterized protein</fullName>
    </submittedName>
</protein>
<dbReference type="Proteomes" id="UP001620626">
    <property type="component" value="Unassembled WGS sequence"/>
</dbReference>
<evidence type="ECO:0000313" key="3">
    <source>
        <dbReference type="Proteomes" id="UP001620626"/>
    </source>
</evidence>
<feature type="region of interest" description="Disordered" evidence="1">
    <location>
        <begin position="143"/>
        <end position="166"/>
    </location>
</feature>
<dbReference type="AlphaFoldDB" id="A0ABD2LAX3"/>
<dbReference type="EMBL" id="JBICBT010000492">
    <property type="protein sequence ID" value="KAL3111850.1"/>
    <property type="molecule type" value="Genomic_DNA"/>
</dbReference>
<proteinExistence type="predicted"/>
<comment type="caution">
    <text evidence="2">The sequence shown here is derived from an EMBL/GenBank/DDBJ whole genome shotgun (WGS) entry which is preliminary data.</text>
</comment>